<evidence type="ECO:0000256" key="4">
    <source>
        <dbReference type="ARBA" id="ARBA00022692"/>
    </source>
</evidence>
<dbReference type="InterPro" id="IPR001320">
    <property type="entry name" value="Iontro_rcpt_C"/>
</dbReference>
<dbReference type="GO" id="GO:0005886">
    <property type="term" value="C:plasma membrane"/>
    <property type="evidence" value="ECO:0007669"/>
    <property type="project" value="UniProtKB-SubCell"/>
</dbReference>
<dbReference type="PANTHER" id="PTHR42643">
    <property type="entry name" value="IONOTROPIC RECEPTOR 20A-RELATED"/>
    <property type="match status" value="1"/>
</dbReference>
<feature type="transmembrane region" description="Helical" evidence="9">
    <location>
        <begin position="251"/>
        <end position="270"/>
    </location>
</feature>
<evidence type="ECO:0000256" key="6">
    <source>
        <dbReference type="ARBA" id="ARBA00023136"/>
    </source>
</evidence>
<accession>A0A7R8Z660</accession>
<dbReference type="AlphaFoldDB" id="A0A7R8Z660"/>
<comment type="subcellular location">
    <subcellularLocation>
        <location evidence="1">Cell membrane</location>
        <topology evidence="1">Multi-pass membrane protein</topology>
    </subcellularLocation>
</comment>
<feature type="transmembrane region" description="Helical" evidence="9">
    <location>
        <begin position="6"/>
        <end position="26"/>
    </location>
</feature>
<keyword evidence="4 9" id="KW-0812">Transmembrane</keyword>
<dbReference type="GO" id="GO:0015276">
    <property type="term" value="F:ligand-gated monoatomic ion channel activity"/>
    <property type="evidence" value="ECO:0007669"/>
    <property type="project" value="InterPro"/>
</dbReference>
<dbReference type="SUPFAM" id="SSF53850">
    <property type="entry name" value="Periplasmic binding protein-like II"/>
    <property type="match status" value="1"/>
</dbReference>
<dbReference type="Pfam" id="PF00060">
    <property type="entry name" value="Lig_chan"/>
    <property type="match status" value="1"/>
</dbReference>
<evidence type="ECO:0000256" key="3">
    <source>
        <dbReference type="ARBA" id="ARBA00022475"/>
    </source>
</evidence>
<gene>
    <name evidence="11" type="ORF">TDIB3V08_LOCUS3966</name>
</gene>
<feature type="transmembrane region" description="Helical" evidence="9">
    <location>
        <begin position="70"/>
        <end position="94"/>
    </location>
</feature>
<proteinExistence type="inferred from homology"/>
<dbReference type="PANTHER" id="PTHR42643:SF24">
    <property type="entry name" value="IONOTROPIC RECEPTOR 60A"/>
    <property type="match status" value="1"/>
</dbReference>
<evidence type="ECO:0000256" key="9">
    <source>
        <dbReference type="SAM" id="Phobius"/>
    </source>
</evidence>
<evidence type="ECO:0000256" key="1">
    <source>
        <dbReference type="ARBA" id="ARBA00004651"/>
    </source>
</evidence>
<keyword evidence="6 9" id="KW-0472">Membrane</keyword>
<evidence type="ECO:0000256" key="7">
    <source>
        <dbReference type="ARBA" id="ARBA00023170"/>
    </source>
</evidence>
<keyword evidence="8" id="KW-0325">Glycoprotein</keyword>
<feature type="domain" description="Ionotropic glutamate receptor C-terminal" evidence="10">
    <location>
        <begin position="5"/>
        <end position="260"/>
    </location>
</feature>
<dbReference type="Gene3D" id="1.10.287.70">
    <property type="match status" value="1"/>
</dbReference>
<evidence type="ECO:0000256" key="8">
    <source>
        <dbReference type="ARBA" id="ARBA00023180"/>
    </source>
</evidence>
<evidence type="ECO:0000256" key="5">
    <source>
        <dbReference type="ARBA" id="ARBA00022989"/>
    </source>
</evidence>
<organism evidence="11">
    <name type="scientific">Timema douglasi</name>
    <name type="common">Walking stick</name>
    <dbReference type="NCBI Taxonomy" id="61478"/>
    <lineage>
        <taxon>Eukaryota</taxon>
        <taxon>Metazoa</taxon>
        <taxon>Ecdysozoa</taxon>
        <taxon>Arthropoda</taxon>
        <taxon>Hexapoda</taxon>
        <taxon>Insecta</taxon>
        <taxon>Pterygota</taxon>
        <taxon>Neoptera</taxon>
        <taxon>Polyneoptera</taxon>
        <taxon>Phasmatodea</taxon>
        <taxon>Timematodea</taxon>
        <taxon>Timematoidea</taxon>
        <taxon>Timematidae</taxon>
        <taxon>Timema</taxon>
    </lineage>
</organism>
<evidence type="ECO:0000313" key="11">
    <source>
        <dbReference type="EMBL" id="CAD7197664.1"/>
    </source>
</evidence>
<name>A0A7R8Z660_TIMDO</name>
<reference evidence="11" key="1">
    <citation type="submission" date="2020-11" db="EMBL/GenBank/DDBJ databases">
        <authorList>
            <person name="Tran Van P."/>
        </authorList>
    </citation>
    <scope>NUCLEOTIDE SEQUENCE</scope>
</reference>
<keyword evidence="7" id="KW-0675">Receptor</keyword>
<dbReference type="GO" id="GO:0050906">
    <property type="term" value="P:detection of stimulus involved in sensory perception"/>
    <property type="evidence" value="ECO:0007669"/>
    <property type="project" value="UniProtKB-ARBA"/>
</dbReference>
<keyword evidence="5 9" id="KW-1133">Transmembrane helix</keyword>
<comment type="similarity">
    <text evidence="2">Belongs to the glutamate-gated ion channel (TC 1.A.10.1) family.</text>
</comment>
<sequence>MQPFSLKLWLALCGTIPVIAVILAMVYNRTSAARGHPILCLIDSLLCVYGTFCSQGTYTSPTSASCRLILMSNFLSSFILVSSYSAFVISYLTVQKVEMPFRDLAGMLDDGTYKFAVLAHSTQLTMFKNTSDKQRAEVYKRLIAPIEQDLPSGTPDGLITTCSKKIAFFTLDDVAKSYMKDVPCQMVTIPDIVYPISVVITVTKNNPYREAINNLLMKLKEGGILSKLQVSDPISDEGENKVTNVSLSNTLPLFLLLTTGLTTAFVLLVLENCPFLHYSSPMASLVLTDSSQLMALKNYQNKSCDGEVESRIPTTSHTEGGFPKWFTTLRPRI</sequence>
<keyword evidence="3" id="KW-1003">Cell membrane</keyword>
<protein>
    <recommendedName>
        <fullName evidence="10">Ionotropic glutamate receptor C-terminal domain-containing protein</fullName>
    </recommendedName>
</protein>
<dbReference type="EMBL" id="OA565768">
    <property type="protein sequence ID" value="CAD7197664.1"/>
    <property type="molecule type" value="Genomic_DNA"/>
</dbReference>
<dbReference type="InterPro" id="IPR052192">
    <property type="entry name" value="Insect_Ionotropic_Sensory_Rcpt"/>
</dbReference>
<evidence type="ECO:0000259" key="10">
    <source>
        <dbReference type="Pfam" id="PF00060"/>
    </source>
</evidence>
<evidence type="ECO:0000256" key="2">
    <source>
        <dbReference type="ARBA" id="ARBA00008685"/>
    </source>
</evidence>